<evidence type="ECO:0000256" key="8">
    <source>
        <dbReference type="ARBA" id="ARBA00022786"/>
    </source>
</evidence>
<dbReference type="PANTHER" id="PTHR10315">
    <property type="entry name" value="E3 UBIQUITIN PROTEIN LIGASE SIAH"/>
    <property type="match status" value="1"/>
</dbReference>
<dbReference type="InterPro" id="IPR013083">
    <property type="entry name" value="Znf_RING/FYVE/PHD"/>
</dbReference>
<dbReference type="InterPro" id="IPR013010">
    <property type="entry name" value="Znf_SIAH"/>
</dbReference>
<feature type="domain" description="SIAH-type" evidence="12">
    <location>
        <begin position="86"/>
        <end position="144"/>
    </location>
</feature>
<gene>
    <name evidence="13" type="primary">LOC123439215</name>
</gene>
<dbReference type="Gene3D" id="3.30.40.10">
    <property type="entry name" value="Zinc/RING finger domain, C3HC4 (zinc finger)"/>
    <property type="match status" value="2"/>
</dbReference>
<dbReference type="GO" id="GO:0005737">
    <property type="term" value="C:cytoplasm"/>
    <property type="evidence" value="ECO:0000318"/>
    <property type="project" value="GO_Central"/>
</dbReference>
<dbReference type="FunFam" id="3.30.40.10:FF:000041">
    <property type="entry name" value="E3 ubiquitin-protein ligase SINAT3"/>
    <property type="match status" value="1"/>
</dbReference>
<evidence type="ECO:0000256" key="7">
    <source>
        <dbReference type="ARBA" id="ARBA00022771"/>
    </source>
</evidence>
<dbReference type="OrthoDB" id="660773at2759"/>
<dbReference type="Pfam" id="PF21361">
    <property type="entry name" value="Sina_ZnF"/>
    <property type="match status" value="1"/>
</dbReference>
<dbReference type="EnsemblPlants" id="HORVU.MOREX.r3.3HG0223360.1">
    <property type="protein sequence ID" value="HORVU.MOREX.r3.3HG0223360.1"/>
    <property type="gene ID" value="HORVU.MOREX.r3.3HG0223360"/>
</dbReference>
<feature type="domain" description="RING-type" evidence="11">
    <location>
        <begin position="32"/>
        <end position="69"/>
    </location>
</feature>
<dbReference type="GO" id="GO:0008270">
    <property type="term" value="F:zinc ion binding"/>
    <property type="evidence" value="ECO:0007669"/>
    <property type="project" value="UniProtKB-KW"/>
</dbReference>
<dbReference type="GO" id="GO:0016567">
    <property type="term" value="P:protein ubiquitination"/>
    <property type="evidence" value="ECO:0007669"/>
    <property type="project" value="UniProtKB-UniPathway"/>
</dbReference>
<keyword evidence="7 10" id="KW-0863">Zinc-finger</keyword>
<dbReference type="EC" id="2.3.2.27" evidence="4"/>
<sequence length="300" mass="33160">MNGSSSNKRSAEAIREGDTWMDVRILKETLDCTICFEHLTTEIYQCSVGHFVCSSCRDKILDKKCPTCSIKTSFNRCFGMEHVVQSVAFPCSNAKYGCREGHTYYQKERHEQVCTYAPCFCPAPDCSFAGPTSELLDHLSIYHVSPCTDLLDSGTVSLSLEPGIHVLSSRSKTTNYFFLLNMEPEHLGYAISVVCIQPKATEPKFTCNMNYYCSVTGYCQSSSCHIKSSTLSDGLPTDYDFILPKGKVSVGDQTVVMLRITIHEASSVGRSRVQGNGPTSAPLTPFRCCSDDDADILFTP</sequence>
<name>A0A8I6X3D2_HORVV</name>
<dbReference type="UniPathway" id="UPA00143"/>
<dbReference type="GeneID" id="123439215"/>
<evidence type="ECO:0000256" key="6">
    <source>
        <dbReference type="ARBA" id="ARBA00022723"/>
    </source>
</evidence>
<protein>
    <recommendedName>
        <fullName evidence="4">RING-type E3 ubiquitin transferase</fullName>
        <ecNumber evidence="4">2.3.2.27</ecNumber>
    </recommendedName>
</protein>
<reference evidence="13" key="2">
    <citation type="submission" date="2020-10" db="EMBL/GenBank/DDBJ databases">
        <authorList>
            <person name="Scholz U."/>
            <person name="Mascher M."/>
            <person name="Fiebig A."/>
        </authorList>
    </citation>
    <scope>NUCLEOTIDE SEQUENCE [LARGE SCALE GENOMIC DNA]</scope>
    <source>
        <strain evidence="13">cv. Morex</strain>
    </source>
</reference>
<evidence type="ECO:0000313" key="13">
    <source>
        <dbReference type="EnsemblPlants" id="HORVU.MOREX.r3.3HG0223360.1"/>
    </source>
</evidence>
<dbReference type="GO" id="GO:0061630">
    <property type="term" value="F:ubiquitin protein ligase activity"/>
    <property type="evidence" value="ECO:0000318"/>
    <property type="project" value="GO_Central"/>
</dbReference>
<evidence type="ECO:0000256" key="9">
    <source>
        <dbReference type="ARBA" id="ARBA00022833"/>
    </source>
</evidence>
<dbReference type="PANTHER" id="PTHR10315:SF81">
    <property type="entry name" value="RING-TYPE E3 UBIQUITIN TRANSFERASE"/>
    <property type="match status" value="1"/>
</dbReference>
<dbReference type="Proteomes" id="UP000011116">
    <property type="component" value="Chromosome 3H"/>
</dbReference>
<dbReference type="PROSITE" id="PS50089">
    <property type="entry name" value="ZF_RING_2"/>
    <property type="match status" value="1"/>
</dbReference>
<keyword evidence="9" id="KW-0862">Zinc</keyword>
<evidence type="ECO:0000256" key="2">
    <source>
        <dbReference type="ARBA" id="ARBA00004906"/>
    </source>
</evidence>
<keyword evidence="6" id="KW-0479">Metal-binding</keyword>
<reference evidence="13" key="3">
    <citation type="submission" date="2022-01" db="UniProtKB">
        <authorList>
            <consortium name="EnsemblPlants"/>
        </authorList>
    </citation>
    <scope>IDENTIFICATION</scope>
    <source>
        <strain evidence="13">subsp. vulgare</strain>
    </source>
</reference>
<evidence type="ECO:0000256" key="5">
    <source>
        <dbReference type="ARBA" id="ARBA00022679"/>
    </source>
</evidence>
<dbReference type="SUPFAM" id="SSF57850">
    <property type="entry name" value="RING/U-box"/>
    <property type="match status" value="1"/>
</dbReference>
<comment type="catalytic activity">
    <reaction evidence="1">
        <text>S-ubiquitinyl-[E2 ubiquitin-conjugating enzyme]-L-cysteine + [acceptor protein]-L-lysine = [E2 ubiquitin-conjugating enzyme]-L-cysteine + N(6)-ubiquitinyl-[acceptor protein]-L-lysine.</text>
        <dbReference type="EC" id="2.3.2.27"/>
    </reaction>
</comment>
<keyword evidence="5" id="KW-0808">Transferase</keyword>
<evidence type="ECO:0000259" key="12">
    <source>
        <dbReference type="PROSITE" id="PS51081"/>
    </source>
</evidence>
<organism evidence="13 14">
    <name type="scientific">Hordeum vulgare subsp. vulgare</name>
    <name type="common">Domesticated barley</name>
    <dbReference type="NCBI Taxonomy" id="112509"/>
    <lineage>
        <taxon>Eukaryota</taxon>
        <taxon>Viridiplantae</taxon>
        <taxon>Streptophyta</taxon>
        <taxon>Embryophyta</taxon>
        <taxon>Tracheophyta</taxon>
        <taxon>Spermatophyta</taxon>
        <taxon>Magnoliopsida</taxon>
        <taxon>Liliopsida</taxon>
        <taxon>Poales</taxon>
        <taxon>Poaceae</taxon>
        <taxon>BOP clade</taxon>
        <taxon>Pooideae</taxon>
        <taxon>Triticodae</taxon>
        <taxon>Triticeae</taxon>
        <taxon>Hordeinae</taxon>
        <taxon>Hordeum</taxon>
    </lineage>
</organism>
<comment type="similarity">
    <text evidence="3">Belongs to the SINA (Seven in absentia) family.</text>
</comment>
<dbReference type="AlphaFoldDB" id="A0A8I6X3D2"/>
<evidence type="ECO:0000259" key="11">
    <source>
        <dbReference type="PROSITE" id="PS50089"/>
    </source>
</evidence>
<evidence type="ECO:0000256" key="1">
    <source>
        <dbReference type="ARBA" id="ARBA00000900"/>
    </source>
</evidence>
<dbReference type="SUPFAM" id="SSF49599">
    <property type="entry name" value="TRAF domain-like"/>
    <property type="match status" value="1"/>
</dbReference>
<comment type="pathway">
    <text evidence="2">Protein modification; protein ubiquitination.</text>
</comment>
<dbReference type="Pfam" id="PF21362">
    <property type="entry name" value="Sina_RING"/>
    <property type="match status" value="1"/>
</dbReference>
<dbReference type="InterPro" id="IPR049548">
    <property type="entry name" value="Sina-like_RING"/>
</dbReference>
<accession>A0A8I6X3D2</accession>
<dbReference type="Gramene" id="HORVU.MOREX.r2.3HG0185320.1">
    <property type="protein sequence ID" value="HORVU.MOREX.r2.3HG0185320.1"/>
    <property type="gene ID" value="HORVU.MOREX.r2.3HG0185320"/>
</dbReference>
<dbReference type="InterPro" id="IPR052088">
    <property type="entry name" value="E3_ubiquitin-ligase_SINA"/>
</dbReference>
<dbReference type="CDD" id="cd16571">
    <property type="entry name" value="RING-HC_SIAHs"/>
    <property type="match status" value="1"/>
</dbReference>
<evidence type="ECO:0000256" key="4">
    <source>
        <dbReference type="ARBA" id="ARBA00012483"/>
    </source>
</evidence>
<proteinExistence type="inferred from homology"/>
<keyword evidence="14" id="KW-1185">Reference proteome</keyword>
<evidence type="ECO:0000256" key="3">
    <source>
        <dbReference type="ARBA" id="ARBA00009119"/>
    </source>
</evidence>
<keyword evidence="8" id="KW-0833">Ubl conjugation pathway</keyword>
<dbReference type="OMA" id="TICFEHL"/>
<reference evidence="14" key="1">
    <citation type="journal article" date="2012" name="Nature">
        <title>A physical, genetic and functional sequence assembly of the barley genome.</title>
        <authorList>
            <consortium name="The International Barley Genome Sequencing Consortium"/>
            <person name="Mayer K.F."/>
            <person name="Waugh R."/>
            <person name="Brown J.W."/>
            <person name="Schulman A."/>
            <person name="Langridge P."/>
            <person name="Platzer M."/>
            <person name="Fincher G.B."/>
            <person name="Muehlbauer G.J."/>
            <person name="Sato K."/>
            <person name="Close T.J."/>
            <person name="Wise R.P."/>
            <person name="Stein N."/>
        </authorList>
    </citation>
    <scope>NUCLEOTIDE SEQUENCE [LARGE SCALE GENOMIC DNA]</scope>
    <source>
        <strain evidence="14">cv. Morex</strain>
    </source>
</reference>
<dbReference type="InterPro" id="IPR001841">
    <property type="entry name" value="Znf_RING"/>
</dbReference>
<dbReference type="KEGG" id="hvg:123439215"/>
<dbReference type="RefSeq" id="XP_044971890.1">
    <property type="nucleotide sequence ID" value="XM_045115955.1"/>
</dbReference>
<evidence type="ECO:0000256" key="10">
    <source>
        <dbReference type="PROSITE-ProRule" id="PRU00455"/>
    </source>
</evidence>
<dbReference type="Gramene" id="HORVU.MOREX.r3.3HG0223360.1">
    <property type="protein sequence ID" value="HORVU.MOREX.r3.3HG0223360.1"/>
    <property type="gene ID" value="HORVU.MOREX.r3.3HG0223360"/>
</dbReference>
<evidence type="ECO:0000313" key="14">
    <source>
        <dbReference type="Proteomes" id="UP000011116"/>
    </source>
</evidence>
<dbReference type="PROSITE" id="PS51081">
    <property type="entry name" value="ZF_SIAH"/>
    <property type="match status" value="1"/>
</dbReference>